<evidence type="ECO:0000259" key="2">
    <source>
        <dbReference type="Pfam" id="PF01206"/>
    </source>
</evidence>
<protein>
    <submittedName>
        <fullName evidence="3">Sulfurtransferase TusA family protein</fullName>
    </submittedName>
</protein>
<feature type="domain" description="UPF0033" evidence="2">
    <location>
        <begin position="3"/>
        <end position="71"/>
    </location>
</feature>
<dbReference type="Pfam" id="PF01206">
    <property type="entry name" value="TusA"/>
    <property type="match status" value="1"/>
</dbReference>
<comment type="similarity">
    <text evidence="1">Belongs to the sulfur carrier protein TusA family.</text>
</comment>
<dbReference type="PANTHER" id="PTHR33279:SF6">
    <property type="entry name" value="SULFUR CARRIER PROTEIN YEDF-RELATED"/>
    <property type="match status" value="1"/>
</dbReference>
<dbReference type="Gene3D" id="3.30.110.40">
    <property type="entry name" value="TusA-like domain"/>
    <property type="match status" value="1"/>
</dbReference>
<organism evidence="3 4">
    <name type="scientific">Catenovulum sediminis</name>
    <dbReference type="NCBI Taxonomy" id="1740262"/>
    <lineage>
        <taxon>Bacteria</taxon>
        <taxon>Pseudomonadati</taxon>
        <taxon>Pseudomonadota</taxon>
        <taxon>Gammaproteobacteria</taxon>
        <taxon>Alteromonadales</taxon>
        <taxon>Alteromonadaceae</taxon>
        <taxon>Catenovulum</taxon>
    </lineage>
</organism>
<sequence>MLIKLDCRHMFCPMPLLQLKLKLKDCQASDTLELWISDKSSLKDIPAWLEFKGYSVEILEVEPHLYRLRIKLGKGK</sequence>
<name>A0ABV1RLZ6_9ALTE</name>
<dbReference type="PANTHER" id="PTHR33279">
    <property type="entry name" value="SULFUR CARRIER PROTEIN YEDF-RELATED"/>
    <property type="match status" value="1"/>
</dbReference>
<reference evidence="3 4" key="1">
    <citation type="submission" date="2024-06" db="EMBL/GenBank/DDBJ databases">
        <authorList>
            <person name="Chen R.Y."/>
        </authorList>
    </citation>
    <scope>NUCLEOTIDE SEQUENCE [LARGE SCALE GENOMIC DNA]</scope>
    <source>
        <strain evidence="3 4">D2</strain>
    </source>
</reference>
<evidence type="ECO:0000313" key="4">
    <source>
        <dbReference type="Proteomes" id="UP001467690"/>
    </source>
</evidence>
<evidence type="ECO:0000256" key="1">
    <source>
        <dbReference type="ARBA" id="ARBA00008984"/>
    </source>
</evidence>
<dbReference type="CDD" id="cd00291">
    <property type="entry name" value="SirA_YedF_YeeD"/>
    <property type="match status" value="1"/>
</dbReference>
<keyword evidence="4" id="KW-1185">Reference proteome</keyword>
<gene>
    <name evidence="3" type="ORF">ABS311_19035</name>
</gene>
<dbReference type="SUPFAM" id="SSF64307">
    <property type="entry name" value="SirA-like"/>
    <property type="match status" value="1"/>
</dbReference>
<dbReference type="RefSeq" id="WP_185976612.1">
    <property type="nucleotide sequence ID" value="NZ_CP041660.1"/>
</dbReference>
<proteinExistence type="inferred from homology"/>
<evidence type="ECO:0000313" key="3">
    <source>
        <dbReference type="EMBL" id="MER2493974.1"/>
    </source>
</evidence>
<comment type="caution">
    <text evidence="3">The sequence shown here is derived from an EMBL/GenBank/DDBJ whole genome shotgun (WGS) entry which is preliminary data.</text>
</comment>
<dbReference type="Proteomes" id="UP001467690">
    <property type="component" value="Unassembled WGS sequence"/>
</dbReference>
<dbReference type="InterPro" id="IPR036868">
    <property type="entry name" value="TusA-like_sf"/>
</dbReference>
<dbReference type="InterPro" id="IPR001455">
    <property type="entry name" value="TusA-like"/>
</dbReference>
<accession>A0ABV1RLZ6</accession>
<dbReference type="EMBL" id="JBELOE010000280">
    <property type="protein sequence ID" value="MER2493974.1"/>
    <property type="molecule type" value="Genomic_DNA"/>
</dbReference>